<dbReference type="InterPro" id="IPR011013">
    <property type="entry name" value="Gal_mutarotase_sf_dom"/>
</dbReference>
<feature type="domain" description="Glycoside hydrolase family 65 C-terminal" evidence="7">
    <location>
        <begin position="685"/>
        <end position="729"/>
    </location>
</feature>
<dbReference type="GO" id="GO:0005975">
    <property type="term" value="P:carbohydrate metabolic process"/>
    <property type="evidence" value="ECO:0007669"/>
    <property type="project" value="InterPro"/>
</dbReference>
<dbReference type="InterPro" id="IPR012341">
    <property type="entry name" value="6hp_glycosidase-like_sf"/>
</dbReference>
<dbReference type="Pfam" id="PF03633">
    <property type="entry name" value="Glyco_hydro_65C"/>
    <property type="match status" value="1"/>
</dbReference>
<dbReference type="Gene3D" id="2.70.98.40">
    <property type="entry name" value="Glycoside hydrolase, family 65, N-terminal domain"/>
    <property type="match status" value="1"/>
</dbReference>
<dbReference type="InterPro" id="IPR005194">
    <property type="entry name" value="Glyco_hydro_65_C"/>
</dbReference>
<dbReference type="InterPro" id="IPR008928">
    <property type="entry name" value="6-hairpin_glycosidase_sf"/>
</dbReference>
<dbReference type="KEGG" id="plig:NAG76_15895"/>
<dbReference type="PANTHER" id="PTHR11051">
    <property type="entry name" value="GLYCOSYL HYDROLASE-RELATED"/>
    <property type="match status" value="1"/>
</dbReference>
<dbReference type="PIRSF" id="PIRSF036289">
    <property type="entry name" value="Glycosyl_hydrolase_malt_phosph"/>
    <property type="match status" value="1"/>
</dbReference>
<gene>
    <name evidence="9" type="ORF">NAG76_15895</name>
</gene>
<evidence type="ECO:0000256" key="3">
    <source>
        <dbReference type="ARBA" id="ARBA00022679"/>
    </source>
</evidence>
<keyword evidence="9" id="KW-0378">Hydrolase</keyword>
<dbReference type="InterPro" id="IPR005196">
    <property type="entry name" value="Glyco_hydro_65_N"/>
</dbReference>
<dbReference type="AlphaFoldDB" id="A0A9J6ZBJ8"/>
<keyword evidence="2" id="KW-0328">Glycosyltransferase</keyword>
<reference evidence="9" key="1">
    <citation type="submission" date="2022-05" db="EMBL/GenBank/DDBJ databases">
        <title>Novel bacterial taxa in a minimal lignocellulolytic consortium and its capacity to transform plastics disclosed by genome-resolved metagenomics.</title>
        <authorList>
            <person name="Rodriguez C.A.D."/>
            <person name="Diaz-Garcia L."/>
            <person name="Herrera K."/>
            <person name="Tarazona N.A."/>
            <person name="Sproer C."/>
            <person name="Overmann J."/>
            <person name="Jimenez D.J."/>
        </authorList>
    </citation>
    <scope>NUCLEOTIDE SEQUENCE</scope>
    <source>
        <strain evidence="9">MAG5</strain>
    </source>
</reference>
<dbReference type="PANTHER" id="PTHR11051:SF8">
    <property type="entry name" value="PROTEIN-GLUCOSYLGALACTOSYLHYDROXYLYSINE GLUCOSIDASE"/>
    <property type="match status" value="1"/>
</dbReference>
<dbReference type="EMBL" id="CP097899">
    <property type="protein sequence ID" value="URN93304.1"/>
    <property type="molecule type" value="Genomic_DNA"/>
</dbReference>
<evidence type="ECO:0000313" key="10">
    <source>
        <dbReference type="Proteomes" id="UP001056756"/>
    </source>
</evidence>
<feature type="binding site" evidence="5">
    <location>
        <begin position="580"/>
        <end position="581"/>
    </location>
    <ligand>
        <name>substrate</name>
    </ligand>
</feature>
<protein>
    <submittedName>
        <fullName evidence="9">Glycoside hydrolase family 65 protein</fullName>
    </submittedName>
</protein>
<evidence type="ECO:0000259" key="8">
    <source>
        <dbReference type="Pfam" id="PF03636"/>
    </source>
</evidence>
<feature type="domain" description="Glycoside hydrolase family 65 N-terminal" evidence="8">
    <location>
        <begin position="7"/>
        <end position="235"/>
    </location>
</feature>
<dbReference type="InterPro" id="IPR005195">
    <property type="entry name" value="Glyco_hydro_65_M"/>
</dbReference>
<evidence type="ECO:0000259" key="7">
    <source>
        <dbReference type="Pfam" id="PF03633"/>
    </source>
</evidence>
<name>A0A9J6ZBJ8_9BACL</name>
<sequence>MSWIIKEDIFDKDRITTNSNKYMIGNGYMGYRGTLEEFDKTQLTATTLAGVYDRFEDKWREPVNAPNGLATKIYCDGEELNTLTATVVQHTQQLDYFHGVHERSTTFQLAEDHIVTFISRRFCSASRLHLLANEIVLQSSKSAAFVIHTGIDGDVWDINGPHLEQLNATASENILQLDAVTHELKHTVSVAEAISVTFGEQQLLLHEYGVFREIKLDAIANESYSFQKYVAVYTSLDDAQNCSLAAYSESKKALVAGFKLLLEEHQQVWREKWKNSDVKINGDDKAQEALRFSMYQLHIIAPGHSERLSIPARGLSGQVYKGAVFWDTEMFMLPFFLYTQPDIARNLMMYRVHTLEGARRKAAEYGYEGAFFAWESQETGDDACTLFNVNDVFTGRPMRTYFRDKQVHISADVAHGIWQYYTFTGDDSMLTDGGAEVIWECARFFYSYAYYNSRKQRYEILDVTGPDEYHERVSNNAFTNKLVKRTVNIALEAMETLKVINRVQYETLIAGSETTIEQLHHMNNNLYVPSPDENSLLIEQFDRYFTLEDVKLPELKSRILNKNEYLGGGNGIATTTQVLKQADVVLMLHLFKDQYDHATKQANWTYYEPRTEHGSSLSSCIYAMVAADVGSSDWAYPYFLRTATIDLTGDSKQYVGDLYIGGTHPAANGGAWMAAVLGFAGVHFNGQRVQIKPSLPEQWCSIQFPLLLKGQLFQVTVDSKTVVITTQGEHPHCISFEINEQLHHIEAGQELRVELS</sequence>
<organism evidence="9 10">
    <name type="scientific">Candidatus Pristimantibacillus lignocellulolyticus</name>
    <dbReference type="NCBI Taxonomy" id="2994561"/>
    <lineage>
        <taxon>Bacteria</taxon>
        <taxon>Bacillati</taxon>
        <taxon>Bacillota</taxon>
        <taxon>Bacilli</taxon>
        <taxon>Bacillales</taxon>
        <taxon>Paenibacillaceae</taxon>
        <taxon>Candidatus Pristimantibacillus</taxon>
    </lineage>
</organism>
<dbReference type="GO" id="GO:0016757">
    <property type="term" value="F:glycosyltransferase activity"/>
    <property type="evidence" value="ECO:0007669"/>
    <property type="project" value="UniProtKB-KW"/>
</dbReference>
<keyword evidence="3" id="KW-0808">Transferase</keyword>
<comment type="similarity">
    <text evidence="1">Belongs to the glycosyl hydrolase 65 family.</text>
</comment>
<evidence type="ECO:0000256" key="1">
    <source>
        <dbReference type="ARBA" id="ARBA00006768"/>
    </source>
</evidence>
<dbReference type="SUPFAM" id="SSF48208">
    <property type="entry name" value="Six-hairpin glycosidases"/>
    <property type="match status" value="1"/>
</dbReference>
<dbReference type="Gene3D" id="1.50.10.10">
    <property type="match status" value="1"/>
</dbReference>
<evidence type="ECO:0000256" key="4">
    <source>
        <dbReference type="PIRSR" id="PIRSR036289-50"/>
    </source>
</evidence>
<proteinExistence type="inferred from homology"/>
<dbReference type="GO" id="GO:0030246">
    <property type="term" value="F:carbohydrate binding"/>
    <property type="evidence" value="ECO:0007669"/>
    <property type="project" value="InterPro"/>
</dbReference>
<feature type="active site" description="Proton donor" evidence="4">
    <location>
        <position position="468"/>
    </location>
</feature>
<dbReference type="Gene3D" id="2.60.420.10">
    <property type="entry name" value="Maltose phosphorylase, domain 3"/>
    <property type="match status" value="1"/>
</dbReference>
<dbReference type="InterPro" id="IPR037018">
    <property type="entry name" value="GH65_N"/>
</dbReference>
<dbReference type="Proteomes" id="UP001056756">
    <property type="component" value="Chromosome"/>
</dbReference>
<evidence type="ECO:0000259" key="6">
    <source>
        <dbReference type="Pfam" id="PF03632"/>
    </source>
</evidence>
<dbReference type="SUPFAM" id="SSF74650">
    <property type="entry name" value="Galactose mutarotase-like"/>
    <property type="match status" value="1"/>
</dbReference>
<dbReference type="Pfam" id="PF03632">
    <property type="entry name" value="Glyco_hydro_65m"/>
    <property type="match status" value="1"/>
</dbReference>
<evidence type="ECO:0000256" key="5">
    <source>
        <dbReference type="PIRSR" id="PIRSR036289-51"/>
    </source>
</evidence>
<dbReference type="InterPro" id="IPR017045">
    <property type="entry name" value="Malt_Pase/Glycosyl_Hdrlase"/>
</dbReference>
<evidence type="ECO:0000256" key="2">
    <source>
        <dbReference type="ARBA" id="ARBA00022676"/>
    </source>
</evidence>
<accession>A0A9J6ZBJ8</accession>
<feature type="domain" description="Glycoside hydrolase family 65 central catalytic" evidence="6">
    <location>
        <begin position="291"/>
        <end position="673"/>
    </location>
</feature>
<evidence type="ECO:0000313" key="9">
    <source>
        <dbReference type="EMBL" id="URN93304.1"/>
    </source>
</evidence>
<feature type="binding site" evidence="5">
    <location>
        <begin position="326"/>
        <end position="327"/>
    </location>
    <ligand>
        <name>substrate</name>
    </ligand>
</feature>
<dbReference type="Pfam" id="PF03636">
    <property type="entry name" value="Glyco_hydro_65N"/>
    <property type="match status" value="1"/>
</dbReference>
<dbReference type="GO" id="GO:0004553">
    <property type="term" value="F:hydrolase activity, hydrolyzing O-glycosyl compounds"/>
    <property type="evidence" value="ECO:0007669"/>
    <property type="project" value="TreeGrafter"/>
</dbReference>